<accession>A0A833R091</accession>
<dbReference type="GO" id="GO:0030515">
    <property type="term" value="F:snoRNA binding"/>
    <property type="evidence" value="ECO:0007669"/>
    <property type="project" value="InterPro"/>
</dbReference>
<gene>
    <name evidence="6" type="ORF">FCM35_KLT07737</name>
</gene>
<dbReference type="InterPro" id="IPR055347">
    <property type="entry name" value="UTP6_N"/>
</dbReference>
<dbReference type="Pfam" id="PF08640">
    <property type="entry name" value="U3_assoc_6"/>
    <property type="match status" value="1"/>
</dbReference>
<dbReference type="EMBL" id="SWLB01000017">
    <property type="protein sequence ID" value="KAF3327619.1"/>
    <property type="molecule type" value="Genomic_DNA"/>
</dbReference>
<dbReference type="PANTHER" id="PTHR23271">
    <property type="entry name" value="HEPATOCELLULAR CARCINOMA-ASSOCIATED ANTIGEN 66"/>
    <property type="match status" value="1"/>
</dbReference>
<evidence type="ECO:0000313" key="7">
    <source>
        <dbReference type="Proteomes" id="UP000623129"/>
    </source>
</evidence>
<sequence>MADVVQLRLERMAEELEDLSKQGLFSRAELDSIVRNRREFEFCLKRPSPLKSDILAYIDYEQNLDLLRQLRRRTILGQMKRNRKWKKSISDWAKVKRILGVFKMGTLRFKGDLELRFKGDLEV</sequence>
<dbReference type="GO" id="GO:0000462">
    <property type="term" value="P:maturation of SSU-rRNA from tricistronic rRNA transcript (SSU-rRNA, 5.8S rRNA, LSU-rRNA)"/>
    <property type="evidence" value="ECO:0007669"/>
    <property type="project" value="InterPro"/>
</dbReference>
<dbReference type="OrthoDB" id="28112at2759"/>
<proteinExistence type="predicted"/>
<protein>
    <submittedName>
        <fullName evidence="6">U3 small nucleolar RNA-associated protein 6</fullName>
    </submittedName>
</protein>
<keyword evidence="7" id="KW-1185">Reference proteome</keyword>
<name>A0A833R091_9POAL</name>
<keyword evidence="2" id="KW-0698">rRNA processing</keyword>
<evidence type="ECO:0000313" key="6">
    <source>
        <dbReference type="EMBL" id="KAF3327619.1"/>
    </source>
</evidence>
<keyword evidence="3" id="KW-0677">Repeat</keyword>
<dbReference type="PANTHER" id="PTHR23271:SF1">
    <property type="entry name" value="U3 SMALL NUCLEOLAR RNA-ASSOCIATED PROTEIN 6 HOMOLOG"/>
    <property type="match status" value="1"/>
</dbReference>
<comment type="subcellular location">
    <subcellularLocation>
        <location evidence="1">Nucleus</location>
        <location evidence="1">Nucleolus</location>
    </subcellularLocation>
</comment>
<evidence type="ECO:0000256" key="4">
    <source>
        <dbReference type="ARBA" id="ARBA00023242"/>
    </source>
</evidence>
<feature type="domain" description="U3 small nucleolar RNA-associated protein 6 N-terminal" evidence="5">
    <location>
        <begin position="9"/>
        <end position="94"/>
    </location>
</feature>
<dbReference type="Proteomes" id="UP000623129">
    <property type="component" value="Unassembled WGS sequence"/>
</dbReference>
<dbReference type="InterPro" id="IPR013949">
    <property type="entry name" value="Utp6"/>
</dbReference>
<dbReference type="GO" id="GO:0034388">
    <property type="term" value="C:Pwp2p-containing subcomplex of 90S preribosome"/>
    <property type="evidence" value="ECO:0007669"/>
    <property type="project" value="TreeGrafter"/>
</dbReference>
<evidence type="ECO:0000256" key="3">
    <source>
        <dbReference type="ARBA" id="ARBA00022737"/>
    </source>
</evidence>
<comment type="caution">
    <text evidence="6">The sequence shown here is derived from an EMBL/GenBank/DDBJ whole genome shotgun (WGS) entry which is preliminary data.</text>
</comment>
<organism evidence="6 7">
    <name type="scientific">Carex littledalei</name>
    <dbReference type="NCBI Taxonomy" id="544730"/>
    <lineage>
        <taxon>Eukaryota</taxon>
        <taxon>Viridiplantae</taxon>
        <taxon>Streptophyta</taxon>
        <taxon>Embryophyta</taxon>
        <taxon>Tracheophyta</taxon>
        <taxon>Spermatophyta</taxon>
        <taxon>Magnoliopsida</taxon>
        <taxon>Liliopsida</taxon>
        <taxon>Poales</taxon>
        <taxon>Cyperaceae</taxon>
        <taxon>Cyperoideae</taxon>
        <taxon>Cariceae</taxon>
        <taxon>Carex</taxon>
        <taxon>Carex subgen. Euthyceras</taxon>
    </lineage>
</organism>
<keyword evidence="4" id="KW-0539">Nucleus</keyword>
<reference evidence="6" key="1">
    <citation type="submission" date="2020-01" db="EMBL/GenBank/DDBJ databases">
        <title>Genome sequence of Kobresia littledalei, the first chromosome-level genome in the family Cyperaceae.</title>
        <authorList>
            <person name="Qu G."/>
        </authorList>
    </citation>
    <scope>NUCLEOTIDE SEQUENCE</scope>
    <source>
        <strain evidence="6">C.B.Clarke</strain>
        <tissue evidence="6">Leaf</tissue>
    </source>
</reference>
<dbReference type="AlphaFoldDB" id="A0A833R091"/>
<evidence type="ECO:0000259" key="5">
    <source>
        <dbReference type="Pfam" id="PF08640"/>
    </source>
</evidence>
<evidence type="ECO:0000256" key="1">
    <source>
        <dbReference type="ARBA" id="ARBA00004604"/>
    </source>
</evidence>
<dbReference type="GO" id="GO:0032040">
    <property type="term" value="C:small-subunit processome"/>
    <property type="evidence" value="ECO:0007669"/>
    <property type="project" value="TreeGrafter"/>
</dbReference>
<evidence type="ECO:0000256" key="2">
    <source>
        <dbReference type="ARBA" id="ARBA00022552"/>
    </source>
</evidence>